<dbReference type="PATRIC" id="fig|1246955.3.peg.149"/>
<gene>
    <name evidence="1" type="primary">MCYN0167</name>
    <name evidence="1" type="ordered locus">MCYN_0167</name>
</gene>
<sequence>MADFNDLYYKSLKIKHQFDWNENIKKTIKKVKMHFSTIFILKMHFLLF</sequence>
<evidence type="ECO:0000313" key="1">
    <source>
        <dbReference type="EMBL" id="CCP23899.1"/>
    </source>
</evidence>
<name>L0RUD5_MYCC1</name>
<organism evidence="1 2">
    <name type="scientific">Mycoplasmopsis cynos (strain C142)</name>
    <name type="common">Mycoplasma cynos</name>
    <dbReference type="NCBI Taxonomy" id="1246955"/>
    <lineage>
        <taxon>Bacteria</taxon>
        <taxon>Bacillati</taxon>
        <taxon>Mycoplasmatota</taxon>
        <taxon>Mycoplasmoidales</taxon>
        <taxon>Metamycoplasmataceae</taxon>
        <taxon>Mycoplasmopsis</taxon>
    </lineage>
</organism>
<proteinExistence type="predicted"/>
<reference evidence="2" key="1">
    <citation type="journal article" date="2013" name="Genome Announc.">
        <title>Complete genome sequence of Mycoplasma cynos strain C142.</title>
        <authorList>
            <person name="Walker C.A."/>
            <person name="Mannering S.A."/>
            <person name="Shields S."/>
            <person name="Blake D.P."/>
            <person name="Brownlie J."/>
        </authorList>
    </citation>
    <scope>NUCLEOTIDE SEQUENCE [LARGE SCALE GENOMIC DNA]</scope>
    <source>
        <strain evidence="2">C142</strain>
    </source>
</reference>
<dbReference type="HOGENOM" id="CLU_3155035_0_0_14"/>
<accession>L0RUD5</accession>
<protein>
    <submittedName>
        <fullName evidence="1">Uncharacterized protein</fullName>
    </submittedName>
</protein>
<evidence type="ECO:0000313" key="2">
    <source>
        <dbReference type="Proteomes" id="UP000010466"/>
    </source>
</evidence>
<dbReference type="STRING" id="1246955.MCYN_0167"/>
<dbReference type="Proteomes" id="UP000010466">
    <property type="component" value="Chromosome"/>
</dbReference>
<dbReference type="KEGG" id="mcy:MCYN_0167"/>
<dbReference type="AlphaFoldDB" id="L0RUD5"/>
<dbReference type="EMBL" id="HF559394">
    <property type="protein sequence ID" value="CCP23899.1"/>
    <property type="molecule type" value="Genomic_DNA"/>
</dbReference>
<keyword evidence="2" id="KW-1185">Reference proteome</keyword>